<proteinExistence type="predicted"/>
<gene>
    <name evidence="1" type="ORF">ABT211_45355</name>
</gene>
<comment type="caution">
    <text evidence="1">The sequence shown here is derived from an EMBL/GenBank/DDBJ whole genome shotgun (WGS) entry which is preliminary data.</text>
</comment>
<evidence type="ECO:0008006" key="3">
    <source>
        <dbReference type="Google" id="ProtNLM"/>
    </source>
</evidence>
<protein>
    <recommendedName>
        <fullName evidence="3">ATP-binding protein</fullName>
    </recommendedName>
</protein>
<dbReference type="RefSeq" id="WP_351962621.1">
    <property type="nucleotide sequence ID" value="NZ_JBEOZM010000052.1"/>
</dbReference>
<evidence type="ECO:0000313" key="1">
    <source>
        <dbReference type="EMBL" id="MER6274407.1"/>
    </source>
</evidence>
<reference evidence="1 2" key="1">
    <citation type="submission" date="2024-06" db="EMBL/GenBank/DDBJ databases">
        <title>The Natural Products Discovery Center: Release of the First 8490 Sequenced Strains for Exploring Actinobacteria Biosynthetic Diversity.</title>
        <authorList>
            <person name="Kalkreuter E."/>
            <person name="Kautsar S.A."/>
            <person name="Yang D."/>
            <person name="Bader C.D."/>
            <person name="Teijaro C.N."/>
            <person name="Fluegel L."/>
            <person name="Davis C.M."/>
            <person name="Simpson J.R."/>
            <person name="Lauterbach L."/>
            <person name="Steele A.D."/>
            <person name="Gui C."/>
            <person name="Meng S."/>
            <person name="Li G."/>
            <person name="Viehrig K."/>
            <person name="Ye F."/>
            <person name="Su P."/>
            <person name="Kiefer A.F."/>
            <person name="Nichols A."/>
            <person name="Cepeda A.J."/>
            <person name="Yan W."/>
            <person name="Fan B."/>
            <person name="Jiang Y."/>
            <person name="Adhikari A."/>
            <person name="Zheng C.-J."/>
            <person name="Schuster L."/>
            <person name="Cowan T.M."/>
            <person name="Smanski M.J."/>
            <person name="Chevrette M.G."/>
            <person name="De Carvalho L.P.S."/>
            <person name="Shen B."/>
        </authorList>
    </citation>
    <scope>NUCLEOTIDE SEQUENCE [LARGE SCALE GENOMIC DNA]</scope>
    <source>
        <strain evidence="1 2">NPDC001694</strain>
    </source>
</reference>
<keyword evidence="2" id="KW-1185">Reference proteome</keyword>
<organism evidence="1 2">
    <name type="scientific">Streptomyces sp. 900105755</name>
    <dbReference type="NCBI Taxonomy" id="3154389"/>
    <lineage>
        <taxon>Bacteria</taxon>
        <taxon>Bacillati</taxon>
        <taxon>Actinomycetota</taxon>
        <taxon>Actinomycetes</taxon>
        <taxon>Kitasatosporales</taxon>
        <taxon>Streptomycetaceae</taxon>
        <taxon>Streptomyces</taxon>
    </lineage>
</organism>
<name>A0ABV1TXR2_9ACTN</name>
<evidence type="ECO:0000313" key="2">
    <source>
        <dbReference type="Proteomes" id="UP001490365"/>
    </source>
</evidence>
<dbReference type="Proteomes" id="UP001490365">
    <property type="component" value="Unassembled WGS sequence"/>
</dbReference>
<accession>A0ABV1TXR2</accession>
<sequence>MRPVKRAHVGWPPALRELKELLYQVYLAAGAPSLNEIAEDIVGDDGLVGSPSRDTVHRAITDGERPGQQADVVAVATVLARRAAWDVPDLAGRVRDLWMRAFMARGAGRPIGDLRGDVRLVLDGGLGVHPALDIGGASDRFGTLPAYIRRDHDARLKSVVDAAKARRSGIAVLVGGSSTGKTRALWEAVEKLPDGWRLWHPLSPTAPEAILDALADIAPKTVVWLNEAQFYLEPDALGEQVAAGLRELLHDPSRAPVLVLGTLWPGHWDTLTTRTTPDRHAGARELLGGHKIDVPDAFTPADLVALDAGDDVDPRLVQAAQHAKGAQVTQYLAGVPYLLDRYDAARGATLALIHAAMDARRMGAGPHLPLDWLAAAAPGYLDDDEYHSLERDWLSKALAYVTTPCNGIPGILTPITSNGLRNQRTRRRLEAGGVPAGRPAPSLQGPRYLLADYLDQHGRHHRAETIPPIEFWTAAGHYAHPTDLTELGDAAWNRGLYRDAAQLHKRATTHGNPRAAVTLVRHLRALHPTDHQPAQWAAAHAAVDDPGAVAWVLNELRVGAHEQIIALLARGPAAHAAVWLLNELREVGAHEQITALLARGPAAHAAVDDPRAVIWLLQELREVGAHEQVTALAERAAVHAVLDNPQSVAKLLKELRGAGAHEQITALLARDPAVHAALDDPPSVAELLKELRGAGAHEQITALLARDPAARVALDDRHSVAGLLQVLRDVGAHEQVTALAERAAAHAALDNPFSVAGLLQVLRDVGAHEQVTALAERAAAHAVLDNPQFVAELLGVLREAGAHEQVTALLARDPAAHVALDRPHSVVWLLQVLQDVGAHEQVTPLAERAAAHAILDDPYAVGELLQMLQMLQEAGAHEQVTALLARDPAARAALDDPPSVAKLLKELRDVGAHEQVTALAERAAAHAALDNPHSVVWLLKELRDVGAHEQVTALAERAAAHAALDNPSAVAGLLQELWGVGTHEQVTALLARDPAAHVALDYPPSVAKLLKVLREAGAHEQVIALAERAAVHAAVDISSVVGGLLEVLRDLGAQEQVAALTERLPAAGHFDRFIELGGNRERFRLGREPDGSVAPSWTWNDLD</sequence>
<dbReference type="EMBL" id="JBEOZM010000052">
    <property type="protein sequence ID" value="MER6274407.1"/>
    <property type="molecule type" value="Genomic_DNA"/>
</dbReference>